<reference evidence="4 5" key="1">
    <citation type="submission" date="2020-07" db="EMBL/GenBank/DDBJ databases">
        <title>Sequencing the genomes of 1000 actinobacteria strains.</title>
        <authorList>
            <person name="Klenk H.-P."/>
        </authorList>
    </citation>
    <scope>NUCLEOTIDE SEQUENCE [LARGE SCALE GENOMIC DNA]</scope>
    <source>
        <strain evidence="4 5">DSM 45927</strain>
    </source>
</reference>
<comment type="caution">
    <text evidence="4">The sequence shown here is derived from an EMBL/GenBank/DDBJ whole genome shotgun (WGS) entry which is preliminary data.</text>
</comment>
<evidence type="ECO:0000313" key="4">
    <source>
        <dbReference type="EMBL" id="NYI96271.1"/>
    </source>
</evidence>
<accession>A0A853BP28</accession>
<keyword evidence="2" id="KW-0472">Membrane</keyword>
<sequence length="327" mass="33753">MTFTGRGLYAHSSKEPRRRRSGWLLIGAAVALVVLVVGGVAAFGSVPLNGSGGRHSFDGAAAVEIRNQTQGSVTVRGDGTGDQVEVRAEASGTPFAEPKEAADLEGDTVRAAADCVGMWAFTGCRVDYEVTLPRDGGVAVRIETDTGEVELESVEGDIHVTTDTGSVSGENLRGEVAAHTGTGEIDLSRVQGPLEVSSTTGSISATGSGESVVADTTTGSVELERFDAETVEVSTTTGEVDVASVFDSLRVETTTGEVDIQAQGPFSEIVASSTTGEVDVQVPRGTYRVEGDSTTGERDVEVETSDSADALIRVDTTTGEVGVDSDD</sequence>
<dbReference type="EMBL" id="JACCFO010000001">
    <property type="protein sequence ID" value="NYI96271.1"/>
    <property type="molecule type" value="Genomic_DNA"/>
</dbReference>
<feature type="domain" description="DUF4097" evidence="3">
    <location>
        <begin position="70"/>
        <end position="321"/>
    </location>
</feature>
<evidence type="ECO:0000256" key="2">
    <source>
        <dbReference type="SAM" id="Phobius"/>
    </source>
</evidence>
<evidence type="ECO:0000259" key="3">
    <source>
        <dbReference type="Pfam" id="PF13349"/>
    </source>
</evidence>
<dbReference type="PANTHER" id="PTHR34094:SF1">
    <property type="entry name" value="PROTEIN FAM185A"/>
    <property type="match status" value="1"/>
</dbReference>
<evidence type="ECO:0000256" key="1">
    <source>
        <dbReference type="SAM" id="MobiDB-lite"/>
    </source>
</evidence>
<proteinExistence type="predicted"/>
<gene>
    <name evidence="4" type="ORF">HNR12_002548</name>
</gene>
<dbReference type="RefSeq" id="WP_179767665.1">
    <property type="nucleotide sequence ID" value="NZ_JACCFO010000001.1"/>
</dbReference>
<keyword evidence="2" id="KW-1133">Transmembrane helix</keyword>
<dbReference type="InterPro" id="IPR025164">
    <property type="entry name" value="Toastrack_DUF4097"/>
</dbReference>
<dbReference type="AlphaFoldDB" id="A0A853BP28"/>
<keyword evidence="2" id="KW-0812">Transmembrane</keyword>
<dbReference type="Proteomes" id="UP000575985">
    <property type="component" value="Unassembled WGS sequence"/>
</dbReference>
<dbReference type="PANTHER" id="PTHR34094">
    <property type="match status" value="1"/>
</dbReference>
<name>A0A853BP28_9ACTN</name>
<organism evidence="4 5">
    <name type="scientific">Streptomonospora nanhaiensis</name>
    <dbReference type="NCBI Taxonomy" id="1323731"/>
    <lineage>
        <taxon>Bacteria</taxon>
        <taxon>Bacillati</taxon>
        <taxon>Actinomycetota</taxon>
        <taxon>Actinomycetes</taxon>
        <taxon>Streptosporangiales</taxon>
        <taxon>Nocardiopsidaceae</taxon>
        <taxon>Streptomonospora</taxon>
    </lineage>
</organism>
<evidence type="ECO:0000313" key="5">
    <source>
        <dbReference type="Proteomes" id="UP000575985"/>
    </source>
</evidence>
<keyword evidence="5" id="KW-1185">Reference proteome</keyword>
<feature type="region of interest" description="Disordered" evidence="1">
    <location>
        <begin position="288"/>
        <end position="327"/>
    </location>
</feature>
<feature type="transmembrane region" description="Helical" evidence="2">
    <location>
        <begin position="21"/>
        <end position="44"/>
    </location>
</feature>
<dbReference type="Pfam" id="PF13349">
    <property type="entry name" value="DUF4097"/>
    <property type="match status" value="1"/>
</dbReference>
<feature type="compositionally biased region" description="Basic and acidic residues" evidence="1">
    <location>
        <begin position="288"/>
        <end position="301"/>
    </location>
</feature>
<protein>
    <recommendedName>
        <fullName evidence="3">DUF4097 domain-containing protein</fullName>
    </recommendedName>
</protein>